<protein>
    <recommendedName>
        <fullName evidence="3">tyrosine--tRNA ligase</fullName>
        <ecNumber evidence="3">6.1.1.1</ecNumber>
    </recommendedName>
    <alternativeName>
        <fullName evidence="9">Tyrosyl-tRNA synthetase</fullName>
    </alternativeName>
</protein>
<proteinExistence type="inferred from homology"/>
<evidence type="ECO:0000256" key="2">
    <source>
        <dbReference type="ARBA" id="ARBA00005594"/>
    </source>
</evidence>
<evidence type="ECO:0000256" key="6">
    <source>
        <dbReference type="ARBA" id="ARBA00022840"/>
    </source>
</evidence>
<keyword evidence="5 11" id="KW-0547">Nucleotide-binding</keyword>
<evidence type="ECO:0000256" key="5">
    <source>
        <dbReference type="ARBA" id="ARBA00022741"/>
    </source>
</evidence>
<dbReference type="NCBIfam" id="NF006330">
    <property type="entry name" value="PRK08560.1"/>
    <property type="match status" value="1"/>
</dbReference>
<evidence type="ECO:0000256" key="8">
    <source>
        <dbReference type="ARBA" id="ARBA00023146"/>
    </source>
</evidence>
<dbReference type="InterPro" id="IPR050489">
    <property type="entry name" value="Tyr-tRNA_synthase"/>
</dbReference>
<evidence type="ECO:0000256" key="4">
    <source>
        <dbReference type="ARBA" id="ARBA00022598"/>
    </source>
</evidence>
<evidence type="ECO:0000256" key="3">
    <source>
        <dbReference type="ARBA" id="ARBA00013160"/>
    </source>
</evidence>
<dbReference type="GO" id="GO:0005737">
    <property type="term" value="C:cytoplasm"/>
    <property type="evidence" value="ECO:0007669"/>
    <property type="project" value="TreeGrafter"/>
</dbReference>
<reference evidence="13 14" key="1">
    <citation type="journal article" date="2016" name="Nat. Commun.">
        <title>Thousands of microbial genomes shed light on interconnected biogeochemical processes in an aquifer system.</title>
        <authorList>
            <person name="Anantharaman K."/>
            <person name="Brown C.T."/>
            <person name="Hug L.A."/>
            <person name="Sharon I."/>
            <person name="Castelle C.J."/>
            <person name="Probst A.J."/>
            <person name="Thomas B.C."/>
            <person name="Singh A."/>
            <person name="Wilkins M.J."/>
            <person name="Karaoz U."/>
            <person name="Brodie E.L."/>
            <person name="Williams K.H."/>
            <person name="Hubbard S.S."/>
            <person name="Banfield J.F."/>
        </authorList>
    </citation>
    <scope>NUCLEOTIDE SEQUENCE [LARGE SCALE GENOMIC DNA]</scope>
</reference>
<dbReference type="GO" id="GO:0006437">
    <property type="term" value="P:tyrosyl-tRNA aminoacylation"/>
    <property type="evidence" value="ECO:0007669"/>
    <property type="project" value="TreeGrafter"/>
</dbReference>
<keyword evidence="8 11" id="KW-0030">Aminoacyl-tRNA synthetase</keyword>
<comment type="function">
    <text evidence="1">Catalyzes the attachment of tyrosine to tRNA(Tyr) in a two-step reaction: tyrosine is first activated by ATP to form Tyr-AMP and then transferred to the acceptor end of tRNA(Tyr).</text>
</comment>
<dbReference type="PANTHER" id="PTHR46264:SF4">
    <property type="entry name" value="TYROSINE--TRNA LIGASE, CYTOPLASMIC"/>
    <property type="match status" value="1"/>
</dbReference>
<gene>
    <name evidence="13" type="ORF">A3H78_00895</name>
</gene>
<evidence type="ECO:0000256" key="11">
    <source>
        <dbReference type="RuleBase" id="RU363036"/>
    </source>
</evidence>
<dbReference type="Proteomes" id="UP000177418">
    <property type="component" value="Unassembled WGS sequence"/>
</dbReference>
<dbReference type="EC" id="6.1.1.1" evidence="3"/>
<dbReference type="Gene3D" id="3.40.50.620">
    <property type="entry name" value="HUPs"/>
    <property type="match status" value="2"/>
</dbReference>
<dbReference type="FunFam" id="3.40.50.620:FF:000085">
    <property type="entry name" value="Tyrosine--tRNA ligase 1 cytoplasmic"/>
    <property type="match status" value="1"/>
</dbReference>
<name>A0A1F7JHD4_9BACT</name>
<feature type="region of interest" description="Disordered" evidence="12">
    <location>
        <begin position="218"/>
        <end position="247"/>
    </location>
</feature>
<keyword evidence="4 11" id="KW-0436">Ligase</keyword>
<organism evidence="13 14">
    <name type="scientific">Candidatus Roizmanbacteria bacterium RIFCSPLOWO2_02_FULL_36_11</name>
    <dbReference type="NCBI Taxonomy" id="1802071"/>
    <lineage>
        <taxon>Bacteria</taxon>
        <taxon>Candidatus Roizmaniibacteriota</taxon>
    </lineage>
</organism>
<dbReference type="EMBL" id="MGAV01000012">
    <property type="protein sequence ID" value="OGK55017.1"/>
    <property type="molecule type" value="Genomic_DNA"/>
</dbReference>
<evidence type="ECO:0000256" key="9">
    <source>
        <dbReference type="ARBA" id="ARBA00033323"/>
    </source>
</evidence>
<evidence type="ECO:0000256" key="12">
    <source>
        <dbReference type="SAM" id="MobiDB-lite"/>
    </source>
</evidence>
<comment type="catalytic activity">
    <reaction evidence="10">
        <text>tRNA(Tyr) + L-tyrosine + ATP = L-tyrosyl-tRNA(Tyr) + AMP + diphosphate + H(+)</text>
        <dbReference type="Rhea" id="RHEA:10220"/>
        <dbReference type="Rhea" id="RHEA-COMP:9706"/>
        <dbReference type="Rhea" id="RHEA-COMP:9707"/>
        <dbReference type="ChEBI" id="CHEBI:15378"/>
        <dbReference type="ChEBI" id="CHEBI:30616"/>
        <dbReference type="ChEBI" id="CHEBI:33019"/>
        <dbReference type="ChEBI" id="CHEBI:58315"/>
        <dbReference type="ChEBI" id="CHEBI:78442"/>
        <dbReference type="ChEBI" id="CHEBI:78536"/>
        <dbReference type="ChEBI" id="CHEBI:456215"/>
        <dbReference type="EC" id="6.1.1.1"/>
    </reaction>
</comment>
<evidence type="ECO:0000313" key="13">
    <source>
        <dbReference type="EMBL" id="OGK55017.1"/>
    </source>
</evidence>
<dbReference type="SUPFAM" id="SSF52374">
    <property type="entry name" value="Nucleotidylyl transferase"/>
    <property type="match status" value="1"/>
</dbReference>
<evidence type="ECO:0000256" key="1">
    <source>
        <dbReference type="ARBA" id="ARBA00002025"/>
    </source>
</evidence>
<evidence type="ECO:0000256" key="10">
    <source>
        <dbReference type="ARBA" id="ARBA00048248"/>
    </source>
</evidence>
<evidence type="ECO:0000313" key="14">
    <source>
        <dbReference type="Proteomes" id="UP000177418"/>
    </source>
</evidence>
<keyword evidence="6 11" id="KW-0067">ATP-binding</keyword>
<dbReference type="GO" id="GO:0004831">
    <property type="term" value="F:tyrosine-tRNA ligase activity"/>
    <property type="evidence" value="ECO:0007669"/>
    <property type="project" value="UniProtKB-EC"/>
</dbReference>
<dbReference type="InterPro" id="IPR002305">
    <property type="entry name" value="aa-tRNA-synth_Ic"/>
</dbReference>
<dbReference type="PANTHER" id="PTHR46264">
    <property type="entry name" value="TYROSINE-TRNA LIGASE"/>
    <property type="match status" value="1"/>
</dbReference>
<accession>A0A1F7JHD4</accession>
<keyword evidence="7 11" id="KW-0648">Protein biosynthesis</keyword>
<dbReference type="GO" id="GO:0005524">
    <property type="term" value="F:ATP binding"/>
    <property type="evidence" value="ECO:0007669"/>
    <property type="project" value="UniProtKB-KW"/>
</dbReference>
<dbReference type="AlphaFoldDB" id="A0A1F7JHD4"/>
<dbReference type="InterPro" id="IPR023617">
    <property type="entry name" value="Tyr-tRNA-ligase_arc/euk-type"/>
</dbReference>
<evidence type="ECO:0000256" key="7">
    <source>
        <dbReference type="ARBA" id="ARBA00022917"/>
    </source>
</evidence>
<dbReference type="Pfam" id="PF00579">
    <property type="entry name" value="tRNA-synt_1b"/>
    <property type="match status" value="2"/>
</dbReference>
<sequence>MTTDEKLNLFHEVGEEITTEEELKKLLESGEEIIAYDGFEPSGQIHIAQGILRAININKMTKAGIKFKMWVADWHAMANNKMGGDLDKIQTVGKYFIEVWKACGMDMDNVEFVWASDMVKNPDYWKLVIQVGRTNVLKRFIRTAEMMGRAESLDALTGANIIYSCMQVADIYMLNAKITQLGMDQRKVNMLAREIGPQLGFWKPVVVSHHMLMGLSKPPQGERVSIPEGVPDSAQSSSTGWDEGETGPATKLARTIQLKMSKSNPDSAIFMTDSSDDIARKINKAYCLEGDINENPILEYCKYIIFQSFNRLNIDKLIIERPEKFGGTISFKTYADLEKAFLNKELHPQDLKKAVTQSIDTLIQPVRKYFEENVEAKQLLQKVQSFQVTR</sequence>
<comment type="caution">
    <text evidence="13">The sequence shown here is derived from an EMBL/GenBank/DDBJ whole genome shotgun (WGS) entry which is preliminary data.</text>
</comment>
<dbReference type="InterPro" id="IPR014729">
    <property type="entry name" value="Rossmann-like_a/b/a_fold"/>
</dbReference>
<comment type="similarity">
    <text evidence="2 11">Belongs to the class-I aminoacyl-tRNA synthetase family.</text>
</comment>
<dbReference type="PIRSF" id="PIRSF006588">
    <property type="entry name" value="TyrRS_arch_euk"/>
    <property type="match status" value="1"/>
</dbReference>